<keyword evidence="1 2" id="KW-0238">DNA-binding</keyword>
<dbReference type="PANTHER" id="PTHR41251:SF1">
    <property type="entry name" value="NON-HOMOLOGOUS END JOINING PROTEIN KU"/>
    <property type="match status" value="1"/>
</dbReference>
<keyword evidence="2" id="KW-0227">DNA damage</keyword>
<name>A0ABT0DAY8_9HYPH</name>
<dbReference type="HAMAP" id="MF_01875">
    <property type="entry name" value="Prokaryotic_Ku"/>
    <property type="match status" value="1"/>
</dbReference>
<dbReference type="InterPro" id="IPR006164">
    <property type="entry name" value="DNA_bd_Ku70/Ku80"/>
</dbReference>
<dbReference type="EMBL" id="JALKCH010000005">
    <property type="protein sequence ID" value="MCK0197128.1"/>
    <property type="molecule type" value="Genomic_DNA"/>
</dbReference>
<evidence type="ECO:0000256" key="1">
    <source>
        <dbReference type="ARBA" id="ARBA00023125"/>
    </source>
</evidence>
<comment type="caution">
    <text evidence="5">The sequence shown here is derived from an EMBL/GenBank/DDBJ whole genome shotgun (WGS) entry which is preliminary data.</text>
</comment>
<dbReference type="CDD" id="cd00789">
    <property type="entry name" value="KU_like"/>
    <property type="match status" value="1"/>
</dbReference>
<dbReference type="Proteomes" id="UP001203284">
    <property type="component" value="Unassembled WGS sequence"/>
</dbReference>
<comment type="subunit">
    <text evidence="2">Homodimer. Interacts with LigD.</text>
</comment>
<keyword evidence="6" id="KW-1185">Reference proteome</keyword>
<evidence type="ECO:0000256" key="2">
    <source>
        <dbReference type="HAMAP-Rule" id="MF_01875"/>
    </source>
</evidence>
<dbReference type="InterPro" id="IPR016194">
    <property type="entry name" value="SPOC-like_C_dom_sf"/>
</dbReference>
<comment type="function">
    <text evidence="2">With LigD forms a non-homologous end joining (NHEJ) DNA repair enzyme, which repairs dsDNA breaks with reduced fidelity. Binds linear dsDNA with 5'- and 3'- overhangs but not closed circular dsDNA nor ssDNA. Recruits and stimulates the ligase activity of LigD.</text>
</comment>
<dbReference type="NCBIfam" id="TIGR02772">
    <property type="entry name" value="Ku_bact"/>
    <property type="match status" value="1"/>
</dbReference>
<organism evidence="5 6">
    <name type="scientific">Ancylobacter crimeensis</name>
    <dbReference type="NCBI Taxonomy" id="2579147"/>
    <lineage>
        <taxon>Bacteria</taxon>
        <taxon>Pseudomonadati</taxon>
        <taxon>Pseudomonadota</taxon>
        <taxon>Alphaproteobacteria</taxon>
        <taxon>Hyphomicrobiales</taxon>
        <taxon>Xanthobacteraceae</taxon>
        <taxon>Ancylobacter</taxon>
    </lineage>
</organism>
<dbReference type="PANTHER" id="PTHR41251">
    <property type="entry name" value="NON-HOMOLOGOUS END JOINING PROTEIN KU"/>
    <property type="match status" value="1"/>
</dbReference>
<evidence type="ECO:0000259" key="4">
    <source>
        <dbReference type="SMART" id="SM00559"/>
    </source>
</evidence>
<reference evidence="5 6" key="1">
    <citation type="submission" date="2022-04" db="EMBL/GenBank/DDBJ databases">
        <authorList>
            <person name="Grouzdev D.S."/>
            <person name="Pantiukh K.S."/>
            <person name="Krutkina M.S."/>
        </authorList>
    </citation>
    <scope>NUCLEOTIDE SEQUENCE [LARGE SCALE GENOMIC DNA]</scope>
    <source>
        <strain evidence="5 6">6x-1</strain>
    </source>
</reference>
<feature type="domain" description="Ku" evidence="4">
    <location>
        <begin position="55"/>
        <end position="184"/>
    </location>
</feature>
<dbReference type="PIRSF" id="PIRSF006493">
    <property type="entry name" value="Prok_Ku"/>
    <property type="match status" value="1"/>
</dbReference>
<dbReference type="InterPro" id="IPR009187">
    <property type="entry name" value="Prok_Ku"/>
</dbReference>
<keyword evidence="2" id="KW-0234">DNA repair</keyword>
<evidence type="ECO:0000313" key="6">
    <source>
        <dbReference type="Proteomes" id="UP001203284"/>
    </source>
</evidence>
<dbReference type="RefSeq" id="WP_247028726.1">
    <property type="nucleotide sequence ID" value="NZ_JALKCH010000005.1"/>
</dbReference>
<comment type="similarity">
    <text evidence="2">Belongs to the prokaryotic Ku family.</text>
</comment>
<dbReference type="SUPFAM" id="SSF100939">
    <property type="entry name" value="SPOC domain-like"/>
    <property type="match status" value="1"/>
</dbReference>
<dbReference type="Pfam" id="PF02735">
    <property type="entry name" value="Ku"/>
    <property type="match status" value="1"/>
</dbReference>
<dbReference type="Gene3D" id="2.40.290.10">
    <property type="match status" value="1"/>
</dbReference>
<evidence type="ECO:0000313" key="5">
    <source>
        <dbReference type="EMBL" id="MCK0197128.1"/>
    </source>
</evidence>
<gene>
    <name evidence="2" type="primary">ku</name>
    <name evidence="5" type="ORF">MWN34_09410</name>
</gene>
<protein>
    <recommendedName>
        <fullName evidence="2">Non-homologous end joining protein Ku</fullName>
    </recommendedName>
</protein>
<sequence>MAARANWRGFLRLAELTCPVGLFTAVSTADRVSFHTINRRTGNRVQRQFVDRDTGGVVERDDQVKGYEVSPGRYVVLEPEEVAAAVPESDKMLDIGDFIPCGQIDDVFFDRPYYLAPGPGVDEVFDLLRAGMAAKKVAALARTVLFRRVRTLLIRPHEAGMIATTLSYDYEVRSSREAFRDIPARKIGGEMLELAEHIIATKKGRFDPAAFDDRYEAALAELVRAKIEGRDLPKAKPRRAGKVVDLMEALRLSAGQGGTAAKGGKKAARPKAAAQAERKNGAKTGAADERPAGTKAEVRPRPSRAGAAAKAAPRRKAG</sequence>
<dbReference type="SMART" id="SM00559">
    <property type="entry name" value="Ku78"/>
    <property type="match status" value="1"/>
</dbReference>
<feature type="region of interest" description="Disordered" evidence="3">
    <location>
        <begin position="255"/>
        <end position="318"/>
    </location>
</feature>
<evidence type="ECO:0000256" key="3">
    <source>
        <dbReference type="SAM" id="MobiDB-lite"/>
    </source>
</evidence>
<keyword evidence="2" id="KW-0233">DNA recombination</keyword>
<proteinExistence type="inferred from homology"/>
<feature type="compositionally biased region" description="Basic and acidic residues" evidence="3">
    <location>
        <begin position="276"/>
        <end position="300"/>
    </location>
</feature>
<accession>A0ABT0DAY8</accession>